<evidence type="ECO:0000256" key="9">
    <source>
        <dbReference type="ARBA" id="ARBA00023239"/>
    </source>
</evidence>
<dbReference type="SUPFAM" id="SSF52317">
    <property type="entry name" value="Class I glutamine amidotransferase-like"/>
    <property type="match status" value="1"/>
</dbReference>
<dbReference type="EC" id="4.3.2.10" evidence="12"/>
<dbReference type="HAMAP" id="MF_00278">
    <property type="entry name" value="HisH"/>
    <property type="match status" value="1"/>
</dbReference>
<evidence type="ECO:0000256" key="2">
    <source>
        <dbReference type="ARBA" id="ARBA00005091"/>
    </source>
</evidence>
<dbReference type="PIRSF" id="PIRSF000495">
    <property type="entry name" value="Amidotransf_hisH"/>
    <property type="match status" value="1"/>
</dbReference>
<evidence type="ECO:0000256" key="13">
    <source>
        <dbReference type="PIRSR" id="PIRSR000495-1"/>
    </source>
</evidence>
<dbReference type="EMBL" id="DF952378">
    <property type="protein sequence ID" value="GAN44379.1"/>
    <property type="molecule type" value="Genomic_DNA"/>
</dbReference>
<dbReference type="UniPathway" id="UPA00031">
    <property type="reaction ID" value="UER00010"/>
</dbReference>
<dbReference type="GO" id="GO:0000105">
    <property type="term" value="P:L-histidine biosynthetic process"/>
    <property type="evidence" value="ECO:0007669"/>
    <property type="project" value="UniProtKB-UniRule"/>
</dbReference>
<proteinExistence type="inferred from homology"/>
<dbReference type="PRINTS" id="PR00096">
    <property type="entry name" value="GATASE"/>
</dbReference>
<dbReference type="PANTHER" id="PTHR42701">
    <property type="entry name" value="IMIDAZOLE GLYCEROL PHOSPHATE SYNTHASE SUBUNIT HISH"/>
    <property type="match status" value="1"/>
</dbReference>
<dbReference type="GO" id="GO:0005737">
    <property type="term" value="C:cytoplasm"/>
    <property type="evidence" value="ECO:0007669"/>
    <property type="project" value="UniProtKB-SubCell"/>
</dbReference>
<dbReference type="GO" id="GO:0000107">
    <property type="term" value="F:imidazoleglycerol-phosphate synthase activity"/>
    <property type="evidence" value="ECO:0007669"/>
    <property type="project" value="UniProtKB-UniRule"/>
</dbReference>
<evidence type="ECO:0000313" key="15">
    <source>
        <dbReference type="EMBL" id="GAN44379.1"/>
    </source>
</evidence>
<dbReference type="Pfam" id="PF00117">
    <property type="entry name" value="GATase"/>
    <property type="match status" value="1"/>
</dbReference>
<gene>
    <name evidence="12" type="primary">hisH</name>
    <name evidence="15" type="ORF">MBSD_0903</name>
    <name evidence="16" type="ORF">MBSD_n2794</name>
</gene>
<evidence type="ECO:0000256" key="6">
    <source>
        <dbReference type="ARBA" id="ARBA00022801"/>
    </source>
</evidence>
<dbReference type="Gene3D" id="3.40.50.880">
    <property type="match status" value="1"/>
</dbReference>
<evidence type="ECO:0000256" key="3">
    <source>
        <dbReference type="ARBA" id="ARBA00011152"/>
    </source>
</evidence>
<dbReference type="NCBIfam" id="TIGR01855">
    <property type="entry name" value="IMP_synth_hisH"/>
    <property type="match status" value="1"/>
</dbReference>
<evidence type="ECO:0000256" key="5">
    <source>
        <dbReference type="ARBA" id="ARBA00022605"/>
    </source>
</evidence>
<keyword evidence="17" id="KW-1185">Reference proteome</keyword>
<sequence length="212" mass="22498">MRARPNVDVVLVDAGGSNLGSVRCALRRLGVEAEVSADAGRIRAATHVILPGVGAAAPGMARLRESGLDRLIPTLTQPVLGVCLGMQLLFEASEEGDTACLGVIPARVRRFDGAAPRVPQMGWNRLRIERDDPLLAELAQPAYAYFVHSYAAPVGPWTLASADYGGAFSAMVRRRNFVGMQFHPERSAAPGARLLANFLREPAAVRAGATGT</sequence>
<dbReference type="CDD" id="cd01748">
    <property type="entry name" value="GATase1_IGP_Synthase"/>
    <property type="match status" value="1"/>
</dbReference>
<dbReference type="PANTHER" id="PTHR42701:SF1">
    <property type="entry name" value="IMIDAZOLE GLYCEROL PHOSPHATE SYNTHASE SUBUNIT HISH"/>
    <property type="match status" value="1"/>
</dbReference>
<feature type="domain" description="Glutamine amidotransferase" evidence="14">
    <location>
        <begin position="10"/>
        <end position="200"/>
    </location>
</feature>
<comment type="pathway">
    <text evidence="2 12">Amino-acid biosynthesis; L-histidine biosynthesis; L-histidine from 5-phospho-alpha-D-ribose 1-diphosphate: step 5/9.</text>
</comment>
<dbReference type="FunFam" id="3.40.50.880:FF:000009">
    <property type="entry name" value="Imidazole glycerol phosphate synthase subunit HisH"/>
    <property type="match status" value="1"/>
</dbReference>
<evidence type="ECO:0000313" key="16">
    <source>
        <dbReference type="EMBL" id="GAP67467.1"/>
    </source>
</evidence>
<evidence type="ECO:0000259" key="14">
    <source>
        <dbReference type="Pfam" id="PF00117"/>
    </source>
</evidence>
<dbReference type="GO" id="GO:0004359">
    <property type="term" value="F:glutaminase activity"/>
    <property type="evidence" value="ECO:0007669"/>
    <property type="project" value="UniProtKB-EC"/>
</dbReference>
<protein>
    <recommendedName>
        <fullName evidence="12">Imidazole glycerol phosphate synthase subunit HisH</fullName>
        <ecNumber evidence="12">4.3.2.10</ecNumber>
    </recommendedName>
    <alternativeName>
        <fullName evidence="12">IGP synthase glutaminase subunit</fullName>
        <ecNumber evidence="12">3.5.1.2</ecNumber>
    </alternativeName>
    <alternativeName>
        <fullName evidence="12">IGP synthase subunit HisH</fullName>
    </alternativeName>
    <alternativeName>
        <fullName evidence="12">ImGP synthase subunit HisH</fullName>
        <shortName evidence="12">IGPS subunit HisH</shortName>
    </alternativeName>
</protein>
<feature type="active site" evidence="12 13">
    <location>
        <position position="183"/>
    </location>
</feature>
<keyword evidence="8 12" id="KW-0368">Histidine biosynthesis</keyword>
<comment type="function">
    <text evidence="12">IGPS catalyzes the conversion of PRFAR and glutamine to IGP, AICAR and glutamate. The HisH subunit catalyzes the hydrolysis of glutamine to glutamate and ammonia as part of the synthesis of IGP and AICAR. The resulting ammonia molecule is channeled to the active site of HisF.</text>
</comment>
<evidence type="ECO:0000256" key="11">
    <source>
        <dbReference type="ARBA" id="ARBA00049534"/>
    </source>
</evidence>
<dbReference type="STRING" id="1475481.GCA_000953855_02844"/>
<evidence type="ECO:0000256" key="10">
    <source>
        <dbReference type="ARBA" id="ARBA00047838"/>
    </source>
</evidence>
<dbReference type="AlphaFoldDB" id="A0A0K8QSX0"/>
<keyword evidence="4 12" id="KW-0963">Cytoplasm</keyword>
<comment type="subunit">
    <text evidence="3 12">Heterodimer of HisH and HisF.</text>
</comment>
<accession>A0A0K8QSX0</accession>
<comment type="catalytic activity">
    <reaction evidence="10 12">
        <text>5-[(5-phospho-1-deoxy-D-ribulos-1-ylimino)methylamino]-1-(5-phospho-beta-D-ribosyl)imidazole-4-carboxamide + L-glutamine = D-erythro-1-(imidazol-4-yl)glycerol 3-phosphate + 5-amino-1-(5-phospho-beta-D-ribosyl)imidazole-4-carboxamide + L-glutamate + H(+)</text>
        <dbReference type="Rhea" id="RHEA:24793"/>
        <dbReference type="ChEBI" id="CHEBI:15378"/>
        <dbReference type="ChEBI" id="CHEBI:29985"/>
        <dbReference type="ChEBI" id="CHEBI:58278"/>
        <dbReference type="ChEBI" id="CHEBI:58359"/>
        <dbReference type="ChEBI" id="CHEBI:58475"/>
        <dbReference type="ChEBI" id="CHEBI:58525"/>
        <dbReference type="EC" id="4.3.2.10"/>
    </reaction>
</comment>
<keyword evidence="6 12" id="KW-0378">Hydrolase</keyword>
<reference evidence="15" key="1">
    <citation type="submission" date="2015-03" db="EMBL/GenBank/DDBJ databases">
        <title>Draft genome sequence of Mizugakiibacter sediminis skMP5.</title>
        <authorList>
            <person name="Watanabe T."/>
            <person name="Kojima H."/>
            <person name="Fukui M."/>
        </authorList>
    </citation>
    <scope>NUCLEOTIDE SEQUENCE</scope>
    <source>
        <strain evidence="15">SkMP5</strain>
    </source>
</reference>
<keyword evidence="7 12" id="KW-0315">Glutamine amidotransferase</keyword>
<evidence type="ECO:0000256" key="12">
    <source>
        <dbReference type="HAMAP-Rule" id="MF_00278"/>
    </source>
</evidence>
<feature type="active site" evidence="12 13">
    <location>
        <position position="185"/>
    </location>
</feature>
<evidence type="ECO:0000256" key="8">
    <source>
        <dbReference type="ARBA" id="ARBA00023102"/>
    </source>
</evidence>
<dbReference type="HOGENOM" id="CLU_071837_0_0_6"/>
<evidence type="ECO:0000313" key="17">
    <source>
        <dbReference type="Proteomes" id="UP000253740"/>
    </source>
</evidence>
<organism evidence="16">
    <name type="scientific">Mizugakiibacter sediminis</name>
    <dbReference type="NCBI Taxonomy" id="1475481"/>
    <lineage>
        <taxon>Bacteria</taxon>
        <taxon>Pseudomonadati</taxon>
        <taxon>Pseudomonadota</taxon>
        <taxon>Gammaproteobacteria</taxon>
        <taxon>Lysobacterales</taxon>
        <taxon>Rhodanobacteraceae</taxon>
        <taxon>Mizugakiibacter</taxon>
    </lineage>
</organism>
<dbReference type="EC" id="3.5.1.2" evidence="12"/>
<evidence type="ECO:0000256" key="1">
    <source>
        <dbReference type="ARBA" id="ARBA00004496"/>
    </source>
</evidence>
<dbReference type="InterPro" id="IPR017926">
    <property type="entry name" value="GATASE"/>
</dbReference>
<dbReference type="GO" id="GO:0016829">
    <property type="term" value="F:lyase activity"/>
    <property type="evidence" value="ECO:0007669"/>
    <property type="project" value="UniProtKB-KW"/>
</dbReference>
<evidence type="ECO:0000256" key="7">
    <source>
        <dbReference type="ARBA" id="ARBA00022962"/>
    </source>
</evidence>
<keyword evidence="9 12" id="KW-0456">Lyase</keyword>
<dbReference type="OrthoDB" id="9807137at2"/>
<comment type="subcellular location">
    <subcellularLocation>
        <location evidence="1 12">Cytoplasm</location>
    </subcellularLocation>
</comment>
<dbReference type="InterPro" id="IPR029062">
    <property type="entry name" value="Class_I_gatase-like"/>
</dbReference>
<name>A0A0K8QSX0_9GAMM</name>
<dbReference type="EMBL" id="DF970277">
    <property type="protein sequence ID" value="GAP67467.1"/>
    <property type="molecule type" value="Genomic_DNA"/>
</dbReference>
<comment type="catalytic activity">
    <reaction evidence="11 12">
        <text>L-glutamine + H2O = L-glutamate + NH4(+)</text>
        <dbReference type="Rhea" id="RHEA:15889"/>
        <dbReference type="ChEBI" id="CHEBI:15377"/>
        <dbReference type="ChEBI" id="CHEBI:28938"/>
        <dbReference type="ChEBI" id="CHEBI:29985"/>
        <dbReference type="ChEBI" id="CHEBI:58359"/>
        <dbReference type="EC" id="3.5.1.2"/>
    </reaction>
</comment>
<reference evidence="16" key="2">
    <citation type="submission" date="2015-08" db="EMBL/GenBank/DDBJ databases">
        <title>Complete DNA Sequence of Pseudomonas syringae pv. actinidiae, the Causal Agent of Kiwifruit Canker Disease.</title>
        <authorList>
            <person name="Rikkerink E.H.A."/>
            <person name="Fineran P.C."/>
        </authorList>
    </citation>
    <scope>NUCLEOTIDE SEQUENCE</scope>
    <source>
        <strain evidence="16">SkMP5</strain>
    </source>
</reference>
<dbReference type="PROSITE" id="PS51273">
    <property type="entry name" value="GATASE_TYPE_1"/>
    <property type="match status" value="1"/>
</dbReference>
<evidence type="ECO:0000256" key="4">
    <source>
        <dbReference type="ARBA" id="ARBA00022490"/>
    </source>
</evidence>
<dbReference type="Proteomes" id="UP000253740">
    <property type="component" value="Unassembled WGS sequence"/>
</dbReference>
<dbReference type="RefSeq" id="WP_062538013.1">
    <property type="nucleotide sequence ID" value="NZ_DF970277.1"/>
</dbReference>
<keyword evidence="5 12" id="KW-0028">Amino-acid biosynthesis</keyword>
<dbReference type="InterPro" id="IPR010139">
    <property type="entry name" value="Imidazole-glycPsynth_HisH"/>
</dbReference>
<feature type="active site" description="Nucleophile" evidence="12 13">
    <location>
        <position position="83"/>
    </location>
</feature>